<gene>
    <name evidence="1" type="ORF">ARMGADRAFT_1172391</name>
</gene>
<organism evidence="1 2">
    <name type="scientific">Armillaria gallica</name>
    <name type="common">Bulbous honey fungus</name>
    <name type="synonym">Armillaria bulbosa</name>
    <dbReference type="NCBI Taxonomy" id="47427"/>
    <lineage>
        <taxon>Eukaryota</taxon>
        <taxon>Fungi</taxon>
        <taxon>Dikarya</taxon>
        <taxon>Basidiomycota</taxon>
        <taxon>Agaricomycotina</taxon>
        <taxon>Agaricomycetes</taxon>
        <taxon>Agaricomycetidae</taxon>
        <taxon>Agaricales</taxon>
        <taxon>Marasmiineae</taxon>
        <taxon>Physalacriaceae</taxon>
        <taxon>Armillaria</taxon>
    </lineage>
</organism>
<reference evidence="2" key="1">
    <citation type="journal article" date="2017" name="Nat. Ecol. Evol.">
        <title>Genome expansion and lineage-specific genetic innovations in the forest pathogenic fungi Armillaria.</title>
        <authorList>
            <person name="Sipos G."/>
            <person name="Prasanna A.N."/>
            <person name="Walter M.C."/>
            <person name="O'Connor E."/>
            <person name="Balint B."/>
            <person name="Krizsan K."/>
            <person name="Kiss B."/>
            <person name="Hess J."/>
            <person name="Varga T."/>
            <person name="Slot J."/>
            <person name="Riley R."/>
            <person name="Boka B."/>
            <person name="Rigling D."/>
            <person name="Barry K."/>
            <person name="Lee J."/>
            <person name="Mihaltcheva S."/>
            <person name="LaButti K."/>
            <person name="Lipzen A."/>
            <person name="Waldron R."/>
            <person name="Moloney N.M."/>
            <person name="Sperisen C."/>
            <person name="Kredics L."/>
            <person name="Vagvoelgyi C."/>
            <person name="Patrignani A."/>
            <person name="Fitzpatrick D."/>
            <person name="Nagy I."/>
            <person name="Doyle S."/>
            <person name="Anderson J.B."/>
            <person name="Grigoriev I.V."/>
            <person name="Gueldener U."/>
            <person name="Muensterkoetter M."/>
            <person name="Nagy L.G."/>
        </authorList>
    </citation>
    <scope>NUCLEOTIDE SEQUENCE [LARGE SCALE GENOMIC DNA]</scope>
    <source>
        <strain evidence="2">Ar21-2</strain>
    </source>
</reference>
<dbReference type="OrthoDB" id="3269637at2759"/>
<dbReference type="InParanoid" id="A0A2H3C8T1"/>
<dbReference type="Proteomes" id="UP000217790">
    <property type="component" value="Unassembled WGS sequence"/>
</dbReference>
<evidence type="ECO:0000313" key="2">
    <source>
        <dbReference type="Proteomes" id="UP000217790"/>
    </source>
</evidence>
<accession>A0A2H3C8T1</accession>
<protein>
    <submittedName>
        <fullName evidence="1">Uncharacterized protein</fullName>
    </submittedName>
</protein>
<proteinExistence type="predicted"/>
<name>A0A2H3C8T1_ARMGA</name>
<sequence>MSPEMAGDKPSNERFLQLKIPVAIIYASARRGRKWLLYVATAIAGTNCHLRQDEKDLQSEDMQGPVVENDIYEFVPEAAICIADAQCGDTRTTSYAKGSRLHNDSKLFVPGMAEDVSSWGLR</sequence>
<keyword evidence="2" id="KW-1185">Reference proteome</keyword>
<dbReference type="AlphaFoldDB" id="A0A2H3C8T1"/>
<evidence type="ECO:0000313" key="1">
    <source>
        <dbReference type="EMBL" id="PBK79479.1"/>
    </source>
</evidence>
<dbReference type="EMBL" id="KZ293774">
    <property type="protein sequence ID" value="PBK79479.1"/>
    <property type="molecule type" value="Genomic_DNA"/>
</dbReference>